<dbReference type="AlphaFoldDB" id="A0A0B1R881"/>
<gene>
    <name evidence="1" type="ORF">QU24_14850</name>
</gene>
<reference evidence="1 2" key="1">
    <citation type="submission" date="2014-11" db="EMBL/GenBank/DDBJ databases">
        <title>Genome sequencing of Pantoea rodasii ND03.</title>
        <authorList>
            <person name="Muhamad Yunos N.Y."/>
            <person name="Chan K.-G."/>
        </authorList>
    </citation>
    <scope>NUCLEOTIDE SEQUENCE [LARGE SCALE GENOMIC DNA]</scope>
    <source>
        <strain evidence="1 2">ND03</strain>
    </source>
</reference>
<evidence type="ECO:0000313" key="2">
    <source>
        <dbReference type="Proteomes" id="UP000030853"/>
    </source>
</evidence>
<protein>
    <submittedName>
        <fullName evidence="1">Prophage protein</fullName>
    </submittedName>
</protein>
<proteinExistence type="predicted"/>
<evidence type="ECO:0000313" key="1">
    <source>
        <dbReference type="EMBL" id="KHJ67305.1"/>
    </source>
</evidence>
<dbReference type="RefSeq" id="WP_039332509.1">
    <property type="nucleotide sequence ID" value="NZ_JTJJ01000053.1"/>
</dbReference>
<accession>A0A0B1R881</accession>
<dbReference type="Gene3D" id="1.10.3210.10">
    <property type="entry name" value="Hypothetical protein af1432"/>
    <property type="match status" value="1"/>
</dbReference>
<organism evidence="1 2">
    <name type="scientific">Pantoea rodasii</name>
    <dbReference type="NCBI Taxonomy" id="1076549"/>
    <lineage>
        <taxon>Bacteria</taxon>
        <taxon>Pseudomonadati</taxon>
        <taxon>Pseudomonadota</taxon>
        <taxon>Gammaproteobacteria</taxon>
        <taxon>Enterobacterales</taxon>
        <taxon>Erwiniaceae</taxon>
        <taxon>Pantoea</taxon>
    </lineage>
</organism>
<dbReference type="EMBL" id="JTJJ01000053">
    <property type="protein sequence ID" value="KHJ67305.1"/>
    <property type="molecule type" value="Genomic_DNA"/>
</dbReference>
<dbReference type="Proteomes" id="UP000030853">
    <property type="component" value="Unassembled WGS sequence"/>
</dbReference>
<comment type="caution">
    <text evidence="1">The sequence shown here is derived from an EMBL/GenBank/DDBJ whole genome shotgun (WGS) entry which is preliminary data.</text>
</comment>
<name>A0A0B1R881_9GAMM</name>
<dbReference type="SUPFAM" id="SSF109604">
    <property type="entry name" value="HD-domain/PDEase-like"/>
    <property type="match status" value="1"/>
</dbReference>
<sequence length="179" mass="20607">MTWICTNSQKHFSFVDPVREAICIEDIACALSNICRFTGHLDQFYSDAQHSVLCSKLVPAKFAFEALMHDAAEAYINDIAAPLKAMLPDYKVIEHRVEMAIRHNFNIPVRKSECVKHADMVMLATERRDFDLDDGTIWPCLEGITPAEFVIFPLTPKQARAEFLNRFDELWREHNETFA</sequence>